<feature type="transmembrane region" description="Helical" evidence="1">
    <location>
        <begin position="156"/>
        <end position="177"/>
    </location>
</feature>
<evidence type="ECO:0000313" key="2">
    <source>
        <dbReference type="EMBL" id="PZD97561.1"/>
    </source>
</evidence>
<reference evidence="2 3" key="1">
    <citation type="submission" date="2018-06" db="EMBL/GenBank/DDBJ databases">
        <title>Paenibacillus imtechensis sp. nov.</title>
        <authorList>
            <person name="Pinnaka A.K."/>
            <person name="Singh H."/>
            <person name="Kaur M."/>
        </authorList>
    </citation>
    <scope>NUCLEOTIDE SEQUENCE [LARGE SCALE GENOMIC DNA]</scope>
    <source>
        <strain evidence="2 3">SMB1</strain>
    </source>
</reference>
<name>A0A2W1M0V6_9BACL</name>
<keyword evidence="1" id="KW-1133">Transmembrane helix</keyword>
<evidence type="ECO:0008006" key="4">
    <source>
        <dbReference type="Google" id="ProtNLM"/>
    </source>
</evidence>
<feature type="transmembrane region" description="Helical" evidence="1">
    <location>
        <begin position="189"/>
        <end position="206"/>
    </location>
</feature>
<feature type="transmembrane region" description="Helical" evidence="1">
    <location>
        <begin position="68"/>
        <end position="90"/>
    </location>
</feature>
<dbReference type="GO" id="GO:0140359">
    <property type="term" value="F:ABC-type transporter activity"/>
    <property type="evidence" value="ECO:0007669"/>
    <property type="project" value="InterPro"/>
</dbReference>
<proteinExistence type="predicted"/>
<gene>
    <name evidence="2" type="ORF">DNH61_01435</name>
</gene>
<feature type="transmembrane region" description="Helical" evidence="1">
    <location>
        <begin position="17"/>
        <end position="36"/>
    </location>
</feature>
<comment type="caution">
    <text evidence="2">The sequence shown here is derived from an EMBL/GenBank/DDBJ whole genome shotgun (WGS) entry which is preliminary data.</text>
</comment>
<protein>
    <recommendedName>
        <fullName evidence="4">ABC transporter permease</fullName>
    </recommendedName>
</protein>
<evidence type="ECO:0000313" key="3">
    <source>
        <dbReference type="Proteomes" id="UP000249522"/>
    </source>
</evidence>
<dbReference type="OrthoDB" id="66636at2"/>
<accession>A0A2W1M0V6</accession>
<dbReference type="Proteomes" id="UP000249522">
    <property type="component" value="Unassembled WGS sequence"/>
</dbReference>
<sequence>MISLPLFKASMKKTLKLLLGFSLVMVFYLLITAYMYDPSGESDPFSALPEGMREALGLLDGPQTIEGFLSTGFYGVTFLVFMAIFCLIVANQLMASLVDRGSMAYLLATPVSRGRVARTQAAVLLVSLLVIAIVLTAAGLLGISQVTGGAEVDVSVFIQVNLIAFLLFFVVSGYAFLSSSVFNESKQAISASGGLTLFMYLCGIAANSSSELSWLKNLSLFSVFQPMSIVQGDTPVGLLAAILAVTGAALYAVSFAAFRRRDLPL</sequence>
<keyword evidence="1" id="KW-0812">Transmembrane</keyword>
<keyword evidence="1" id="KW-0472">Membrane</keyword>
<dbReference type="EMBL" id="QKRB01000010">
    <property type="protein sequence ID" value="PZD97561.1"/>
    <property type="molecule type" value="Genomic_DNA"/>
</dbReference>
<dbReference type="AlphaFoldDB" id="A0A2W1M0V6"/>
<dbReference type="PANTHER" id="PTHR37305:SF2">
    <property type="entry name" value="BACITRACIN TRANSPORT PERMEASE PROTEIN BCRB"/>
    <property type="match status" value="1"/>
</dbReference>
<evidence type="ECO:0000256" key="1">
    <source>
        <dbReference type="SAM" id="Phobius"/>
    </source>
</evidence>
<dbReference type="RefSeq" id="WP_111144922.1">
    <property type="nucleotide sequence ID" value="NZ_QKRB01000010.1"/>
</dbReference>
<dbReference type="GO" id="GO:0005886">
    <property type="term" value="C:plasma membrane"/>
    <property type="evidence" value="ECO:0007669"/>
    <property type="project" value="UniProtKB-SubCell"/>
</dbReference>
<dbReference type="PANTHER" id="PTHR37305">
    <property type="entry name" value="INTEGRAL MEMBRANE PROTEIN-RELATED"/>
    <property type="match status" value="1"/>
</dbReference>
<feature type="transmembrane region" description="Helical" evidence="1">
    <location>
        <begin position="236"/>
        <end position="258"/>
    </location>
</feature>
<organism evidence="2 3">
    <name type="scientific">Paenibacillus sambharensis</name>
    <dbReference type="NCBI Taxonomy" id="1803190"/>
    <lineage>
        <taxon>Bacteria</taxon>
        <taxon>Bacillati</taxon>
        <taxon>Bacillota</taxon>
        <taxon>Bacilli</taxon>
        <taxon>Bacillales</taxon>
        <taxon>Paenibacillaceae</taxon>
        <taxon>Paenibacillus</taxon>
    </lineage>
</organism>
<feature type="transmembrane region" description="Helical" evidence="1">
    <location>
        <begin position="122"/>
        <end position="144"/>
    </location>
</feature>
<keyword evidence="3" id="KW-1185">Reference proteome</keyword>
<dbReference type="Pfam" id="PF12679">
    <property type="entry name" value="ABC2_membrane_2"/>
    <property type="match status" value="1"/>
</dbReference>